<evidence type="ECO:0000313" key="2">
    <source>
        <dbReference type="Proteomes" id="UP000886501"/>
    </source>
</evidence>
<dbReference type="Proteomes" id="UP000886501">
    <property type="component" value="Unassembled WGS sequence"/>
</dbReference>
<gene>
    <name evidence="1" type="ORF">BDM02DRAFT_3223540</name>
</gene>
<accession>A0ACB6ZK40</accession>
<keyword evidence="2" id="KW-1185">Reference proteome</keyword>
<evidence type="ECO:0000313" key="1">
    <source>
        <dbReference type="EMBL" id="KAF9650180.1"/>
    </source>
</evidence>
<reference evidence="1" key="2">
    <citation type="journal article" date="2020" name="Nat. Commun.">
        <title>Large-scale genome sequencing of mycorrhizal fungi provides insights into the early evolution of symbiotic traits.</title>
        <authorList>
            <person name="Miyauchi S."/>
            <person name="Kiss E."/>
            <person name="Kuo A."/>
            <person name="Drula E."/>
            <person name="Kohler A."/>
            <person name="Sanchez-Garcia M."/>
            <person name="Morin E."/>
            <person name="Andreopoulos B."/>
            <person name="Barry K.W."/>
            <person name="Bonito G."/>
            <person name="Buee M."/>
            <person name="Carver A."/>
            <person name="Chen C."/>
            <person name="Cichocki N."/>
            <person name="Clum A."/>
            <person name="Culley D."/>
            <person name="Crous P.W."/>
            <person name="Fauchery L."/>
            <person name="Girlanda M."/>
            <person name="Hayes R.D."/>
            <person name="Keri Z."/>
            <person name="LaButti K."/>
            <person name="Lipzen A."/>
            <person name="Lombard V."/>
            <person name="Magnuson J."/>
            <person name="Maillard F."/>
            <person name="Murat C."/>
            <person name="Nolan M."/>
            <person name="Ohm R.A."/>
            <person name="Pangilinan J."/>
            <person name="Pereira M.F."/>
            <person name="Perotto S."/>
            <person name="Peter M."/>
            <person name="Pfister S."/>
            <person name="Riley R."/>
            <person name="Sitrit Y."/>
            <person name="Stielow J.B."/>
            <person name="Szollosi G."/>
            <person name="Zifcakova L."/>
            <person name="Stursova M."/>
            <person name="Spatafora J.W."/>
            <person name="Tedersoo L."/>
            <person name="Vaario L.M."/>
            <person name="Yamada A."/>
            <person name="Yan M."/>
            <person name="Wang P."/>
            <person name="Xu J."/>
            <person name="Bruns T."/>
            <person name="Baldrian P."/>
            <person name="Vilgalys R."/>
            <person name="Dunand C."/>
            <person name="Henrissat B."/>
            <person name="Grigoriev I.V."/>
            <person name="Hibbett D."/>
            <person name="Nagy L.G."/>
            <person name="Martin F.M."/>
        </authorList>
    </citation>
    <scope>NUCLEOTIDE SEQUENCE</scope>
    <source>
        <strain evidence="1">P2</strain>
    </source>
</reference>
<organism evidence="1 2">
    <name type="scientific">Thelephora ganbajun</name>
    <name type="common">Ganba fungus</name>
    <dbReference type="NCBI Taxonomy" id="370292"/>
    <lineage>
        <taxon>Eukaryota</taxon>
        <taxon>Fungi</taxon>
        <taxon>Dikarya</taxon>
        <taxon>Basidiomycota</taxon>
        <taxon>Agaricomycotina</taxon>
        <taxon>Agaricomycetes</taxon>
        <taxon>Thelephorales</taxon>
        <taxon>Thelephoraceae</taxon>
        <taxon>Thelephora</taxon>
    </lineage>
</organism>
<name>A0ACB6ZK40_THEGA</name>
<sequence length="220" mass="25193">MHRYRTVIFGGALSLALADSPFLCSLGRISAGGVGKSALTARFVNDTFLSNYDPTIEEVYECSSQVDDTTYSLEILDTAGVDQFHTLNERYIKSAHGFILVFSLTQETSLREIEDLRRRIYHLRGDDRQIPIVVVGTKLDLAAEREVSQELIRSYAVRWGVPFYETSAKRNWNVRPSFEDLIRQMRARFPYPAKTKTRRGKSKTNKTFTDVPRPDRCLIM</sequence>
<reference evidence="1" key="1">
    <citation type="submission" date="2019-10" db="EMBL/GenBank/DDBJ databases">
        <authorList>
            <consortium name="DOE Joint Genome Institute"/>
            <person name="Kuo A."/>
            <person name="Miyauchi S."/>
            <person name="Kiss E."/>
            <person name="Drula E."/>
            <person name="Kohler A."/>
            <person name="Sanchez-Garcia M."/>
            <person name="Andreopoulos B."/>
            <person name="Barry K.W."/>
            <person name="Bonito G."/>
            <person name="Buee M."/>
            <person name="Carver A."/>
            <person name="Chen C."/>
            <person name="Cichocki N."/>
            <person name="Clum A."/>
            <person name="Culley D."/>
            <person name="Crous P.W."/>
            <person name="Fauchery L."/>
            <person name="Girlanda M."/>
            <person name="Hayes R."/>
            <person name="Keri Z."/>
            <person name="Labutti K."/>
            <person name="Lipzen A."/>
            <person name="Lombard V."/>
            <person name="Magnuson J."/>
            <person name="Maillard F."/>
            <person name="Morin E."/>
            <person name="Murat C."/>
            <person name="Nolan M."/>
            <person name="Ohm R."/>
            <person name="Pangilinan J."/>
            <person name="Pereira M."/>
            <person name="Perotto S."/>
            <person name="Peter M."/>
            <person name="Riley R."/>
            <person name="Sitrit Y."/>
            <person name="Stielow B."/>
            <person name="Szollosi G."/>
            <person name="Zifcakova L."/>
            <person name="Stursova M."/>
            <person name="Spatafora J.W."/>
            <person name="Tedersoo L."/>
            <person name="Vaario L.-M."/>
            <person name="Yamada A."/>
            <person name="Yan M."/>
            <person name="Wang P."/>
            <person name="Xu J."/>
            <person name="Bruns T."/>
            <person name="Baldrian P."/>
            <person name="Vilgalys R."/>
            <person name="Henrissat B."/>
            <person name="Grigoriev I.V."/>
            <person name="Hibbett D."/>
            <person name="Nagy L.G."/>
            <person name="Martin F.M."/>
        </authorList>
    </citation>
    <scope>NUCLEOTIDE SEQUENCE</scope>
    <source>
        <strain evidence="1">P2</strain>
    </source>
</reference>
<comment type="caution">
    <text evidence="1">The sequence shown here is derived from an EMBL/GenBank/DDBJ whole genome shotgun (WGS) entry which is preliminary data.</text>
</comment>
<dbReference type="EMBL" id="MU117987">
    <property type="protein sequence ID" value="KAF9650180.1"/>
    <property type="molecule type" value="Genomic_DNA"/>
</dbReference>
<proteinExistence type="predicted"/>
<protein>
    <submittedName>
        <fullName evidence="1">Ras-domain-containing protein</fullName>
    </submittedName>
</protein>